<dbReference type="Gene3D" id="2.30.40.10">
    <property type="entry name" value="Urease, subunit C, domain 1"/>
    <property type="match status" value="1"/>
</dbReference>
<dbReference type="PANTHER" id="PTHR11647:SF57">
    <property type="entry name" value="DIHYDROPYRIMIDINASE-RELATED PROTEIN 3"/>
    <property type="match status" value="1"/>
</dbReference>
<evidence type="ECO:0000256" key="5">
    <source>
        <dbReference type="ARBA" id="ARBA00023273"/>
    </source>
</evidence>
<dbReference type="Ensembl" id="ENSSAUT00010060670.1">
    <property type="protein sequence ID" value="ENSSAUP00010057787.1"/>
    <property type="gene ID" value="ENSSAUG00010021129.1"/>
</dbReference>
<evidence type="ECO:0000256" key="4">
    <source>
        <dbReference type="ARBA" id="ARBA00022490"/>
    </source>
</evidence>
<dbReference type="NCBIfam" id="TIGR02033">
    <property type="entry name" value="D-hydantoinase"/>
    <property type="match status" value="1"/>
</dbReference>
<accession>A0A671Y9F8</accession>
<dbReference type="InterPro" id="IPR006680">
    <property type="entry name" value="Amidohydro-rel"/>
</dbReference>
<reference evidence="9" key="2">
    <citation type="submission" date="2025-08" db="UniProtKB">
        <authorList>
            <consortium name="Ensembl"/>
        </authorList>
    </citation>
    <scope>IDENTIFICATION</scope>
</reference>
<feature type="compositionally biased region" description="Basic and acidic residues" evidence="7">
    <location>
        <begin position="657"/>
        <end position="667"/>
    </location>
</feature>
<feature type="region of interest" description="Disordered" evidence="7">
    <location>
        <begin position="55"/>
        <end position="105"/>
    </location>
</feature>
<proteinExistence type="inferred from homology"/>
<keyword evidence="4" id="KW-0963">Cytoplasm</keyword>
<feature type="domain" description="Amidohydrolase-related" evidence="8">
    <location>
        <begin position="166"/>
        <end position="556"/>
    </location>
</feature>
<name>A0A671Y9F8_SPAAU</name>
<dbReference type="GO" id="GO:0030426">
    <property type="term" value="C:growth cone"/>
    <property type="evidence" value="ECO:0007669"/>
    <property type="project" value="UniProtKB-SubCell"/>
</dbReference>
<reference evidence="9" key="1">
    <citation type="submission" date="2021-04" db="EMBL/GenBank/DDBJ databases">
        <authorList>
            <consortium name="Wellcome Sanger Institute Data Sharing"/>
        </authorList>
    </citation>
    <scope>NUCLEOTIDE SEQUENCE [LARGE SCALE GENOMIC DNA]</scope>
</reference>
<dbReference type="InterPro" id="IPR011778">
    <property type="entry name" value="Hydantoinase/dihydroPyrase"/>
</dbReference>
<evidence type="ECO:0000259" key="8">
    <source>
        <dbReference type="Pfam" id="PF01979"/>
    </source>
</evidence>
<dbReference type="AlphaFoldDB" id="A0A671Y9F8"/>
<dbReference type="PANTHER" id="PTHR11647">
    <property type="entry name" value="HYDRANTOINASE/DIHYDROPYRIMIDINASE FAMILY MEMBER"/>
    <property type="match status" value="1"/>
</dbReference>
<dbReference type="GO" id="GO:0051764">
    <property type="term" value="P:actin crosslink formation"/>
    <property type="evidence" value="ECO:0007669"/>
    <property type="project" value="TreeGrafter"/>
</dbReference>
<evidence type="ECO:0000313" key="10">
    <source>
        <dbReference type="Proteomes" id="UP000472265"/>
    </source>
</evidence>
<evidence type="ECO:0000256" key="1">
    <source>
        <dbReference type="ARBA" id="ARBA00004496"/>
    </source>
</evidence>
<dbReference type="SUPFAM" id="SSF51556">
    <property type="entry name" value="Metallo-dependent hydrolases"/>
    <property type="match status" value="1"/>
</dbReference>
<feature type="region of interest" description="Disordered" evidence="7">
    <location>
        <begin position="1"/>
        <end position="30"/>
    </location>
</feature>
<dbReference type="GeneTree" id="ENSGT01030000234527"/>
<dbReference type="FunFam" id="3.20.20.140:FF:000174">
    <property type="entry name" value="Dihydropyrimidinase-related protein 2"/>
    <property type="match status" value="1"/>
</dbReference>
<evidence type="ECO:0000256" key="6">
    <source>
        <dbReference type="ARBA" id="ARBA00025548"/>
    </source>
</evidence>
<gene>
    <name evidence="9" type="primary">dpysl3</name>
</gene>
<sequence length="667" mass="72697">MAERRGNRDKAEDELPVYLARPGTADQVPRQKYGGLFCSVEGAFESKTIDFDALSVGQRGSRTPRTAKRETGQEARSPATERRSTDGAERQRETAQPEIRSGCGKEVLQNLGEEKSDRLLIKGGRIVNDDQSFHADIYMEDGLIKQIGDNLIVPGGVKTIEANGKMVIPGGIDIHTHFQMPYRGTTTVDDFSQGTKAALAGGTTMIVDHVIPEPGSSLMESYDQWRQWADEKACCDYSLHVDITHWNDSVKQEVDNLIKEKGVNSFQVYMAYKDYYQMTNSELYEVFTFLAERGGIAQVHAENGEIIAEEQARMLQMGITGPEGHVLSRPEEVLEAEAVFRAITIASQTNCPLYVTRVMSKSAADIISQARKKGNVVFGEPITASLGTDGTHYWSKNWAKAASFVTSPPLSPDPTTPDYLNTLLSSGDLSVTGSAHCTFSVSQKAIGKDDFTQIPEGVNGVEERMSLIWDKAVTTGKMDENMFVAVTSTNAAKILNLYPRKGRIAVGSDADLVIWDTDSIRTITAKTHNSTAEYNVFEGMELRGAPLVVICQGKIILEDGNLHVTSGVGRFIPCSAFPDFAYKRVKARKQVNTGVGGIEVGCGGDIVSLTSASKVQPQGAPCSEGGRGFVILVLKKDAAGLDSNNFPERPQKYSKGVPKDTQIDNLP</sequence>
<dbReference type="InterPro" id="IPR032466">
    <property type="entry name" value="Metal_Hydrolase"/>
</dbReference>
<dbReference type="Proteomes" id="UP000472265">
    <property type="component" value="Chromosome 13"/>
</dbReference>
<feature type="compositionally biased region" description="Basic and acidic residues" evidence="7">
    <location>
        <begin position="67"/>
        <end position="95"/>
    </location>
</feature>
<dbReference type="Gene3D" id="3.20.20.140">
    <property type="entry name" value="Metal-dependent hydrolases"/>
    <property type="match status" value="1"/>
</dbReference>
<dbReference type="GO" id="GO:0016812">
    <property type="term" value="F:hydrolase activity, acting on carbon-nitrogen (but not peptide) bonds, in cyclic amides"/>
    <property type="evidence" value="ECO:0007669"/>
    <property type="project" value="TreeGrafter"/>
</dbReference>
<evidence type="ECO:0000313" key="9">
    <source>
        <dbReference type="Ensembl" id="ENSSAUP00010057787.1"/>
    </source>
</evidence>
<dbReference type="FunFam" id="2.30.40.10:FF:000021">
    <property type="entry name" value="Dihydropyrimidinase-related protein 2"/>
    <property type="match status" value="1"/>
</dbReference>
<dbReference type="InterPro" id="IPR011059">
    <property type="entry name" value="Metal-dep_hydrolase_composite"/>
</dbReference>
<evidence type="ECO:0000256" key="3">
    <source>
        <dbReference type="ARBA" id="ARBA00008829"/>
    </source>
</evidence>
<organism evidence="9 10">
    <name type="scientific">Sparus aurata</name>
    <name type="common">Gilthead sea bream</name>
    <dbReference type="NCBI Taxonomy" id="8175"/>
    <lineage>
        <taxon>Eukaryota</taxon>
        <taxon>Metazoa</taxon>
        <taxon>Chordata</taxon>
        <taxon>Craniata</taxon>
        <taxon>Vertebrata</taxon>
        <taxon>Euteleostomi</taxon>
        <taxon>Actinopterygii</taxon>
        <taxon>Neopterygii</taxon>
        <taxon>Teleostei</taxon>
        <taxon>Neoteleostei</taxon>
        <taxon>Acanthomorphata</taxon>
        <taxon>Eupercaria</taxon>
        <taxon>Spariformes</taxon>
        <taxon>Sparidae</taxon>
        <taxon>Sparus</taxon>
    </lineage>
</organism>
<keyword evidence="5" id="KW-0966">Cell projection</keyword>
<dbReference type="Pfam" id="PF01979">
    <property type="entry name" value="Amidohydro_1"/>
    <property type="match status" value="1"/>
</dbReference>
<reference evidence="9" key="3">
    <citation type="submission" date="2025-09" db="UniProtKB">
        <authorList>
            <consortium name="Ensembl"/>
        </authorList>
    </citation>
    <scope>IDENTIFICATION</scope>
</reference>
<protein>
    <submittedName>
        <fullName evidence="9">Dihydropyrimidinase like 3</fullName>
    </submittedName>
</protein>
<comment type="similarity">
    <text evidence="3">Belongs to the metallo-dependent hydrolases superfamily. Hydantoinase/dihydropyrimidinase family.</text>
</comment>
<feature type="compositionally biased region" description="Basic and acidic residues" evidence="7">
    <location>
        <begin position="1"/>
        <end position="13"/>
    </location>
</feature>
<feature type="region of interest" description="Disordered" evidence="7">
    <location>
        <begin position="642"/>
        <end position="667"/>
    </location>
</feature>
<comment type="function">
    <text evidence="6">Necessary for signaling by class 3 semaphorins and subsequent remodeling of the cytoskeleton. Plays a role in axon guidance, neuronal growth cone collapse and cell migration.</text>
</comment>
<dbReference type="SUPFAM" id="SSF51338">
    <property type="entry name" value="Composite domain of metallo-dependent hydrolases"/>
    <property type="match status" value="1"/>
</dbReference>
<dbReference type="GO" id="GO:0005829">
    <property type="term" value="C:cytosol"/>
    <property type="evidence" value="ECO:0007669"/>
    <property type="project" value="TreeGrafter"/>
</dbReference>
<evidence type="ECO:0000256" key="2">
    <source>
        <dbReference type="ARBA" id="ARBA00004624"/>
    </source>
</evidence>
<dbReference type="InterPro" id="IPR050378">
    <property type="entry name" value="Metallo-dep_Hydrolases_sf"/>
</dbReference>
<keyword evidence="10" id="KW-1185">Reference proteome</keyword>
<evidence type="ECO:0000256" key="7">
    <source>
        <dbReference type="SAM" id="MobiDB-lite"/>
    </source>
</evidence>
<comment type="subcellular location">
    <subcellularLocation>
        <location evidence="2">Cell projection</location>
        <location evidence="2">Growth cone</location>
    </subcellularLocation>
    <subcellularLocation>
        <location evidence="1">Cytoplasm</location>
    </subcellularLocation>
</comment>
<dbReference type="CDD" id="cd01314">
    <property type="entry name" value="D-HYD"/>
    <property type="match status" value="1"/>
</dbReference>